<protein>
    <submittedName>
        <fullName evidence="2">Uncharacterized protein</fullName>
    </submittedName>
</protein>
<dbReference type="Proteomes" id="UP001172681">
    <property type="component" value="Unassembled WGS sequence"/>
</dbReference>
<feature type="compositionally biased region" description="Pro residues" evidence="1">
    <location>
        <begin position="98"/>
        <end position="108"/>
    </location>
</feature>
<accession>A0AA38XT73</accession>
<dbReference type="AlphaFoldDB" id="A0AA38XT73"/>
<sequence length="164" mass="18557">MPEDILFELNTAIDSRYQVAENLAWQGNADQGHTHMIYTLMRILHLFWPRSPQATPQMVGQGQLYAAVPSIACAQDWRECPSPTEGTYQPVGQQQQQQPPPPPPPLPQPVFFSPGAPLIYANPMPEQQLPPPQPVFSPGIHQVYTKPMPEYFEFVPGNQQYFFN</sequence>
<name>A0AA38XT73_9EURO</name>
<gene>
    <name evidence="2" type="ORF">H2204_011927</name>
</gene>
<keyword evidence="3" id="KW-1185">Reference proteome</keyword>
<feature type="region of interest" description="Disordered" evidence="1">
    <location>
        <begin position="79"/>
        <end position="109"/>
    </location>
</feature>
<reference evidence="2" key="1">
    <citation type="submission" date="2022-10" db="EMBL/GenBank/DDBJ databases">
        <title>Culturing micro-colonial fungi from biological soil crusts in the Mojave desert and describing Neophaeococcomyces mojavensis, and introducing the new genera and species Taxawa tesnikishii.</title>
        <authorList>
            <person name="Kurbessoian T."/>
            <person name="Stajich J.E."/>
        </authorList>
    </citation>
    <scope>NUCLEOTIDE SEQUENCE</scope>
    <source>
        <strain evidence="2">TK_35</strain>
    </source>
</reference>
<comment type="caution">
    <text evidence="2">The sequence shown here is derived from an EMBL/GenBank/DDBJ whole genome shotgun (WGS) entry which is preliminary data.</text>
</comment>
<dbReference type="EMBL" id="JAPDRN010000115">
    <property type="protein sequence ID" value="KAJ9621366.1"/>
    <property type="molecule type" value="Genomic_DNA"/>
</dbReference>
<evidence type="ECO:0000313" key="2">
    <source>
        <dbReference type="EMBL" id="KAJ9621366.1"/>
    </source>
</evidence>
<organism evidence="2 3">
    <name type="scientific">Knufia peltigerae</name>
    <dbReference type="NCBI Taxonomy" id="1002370"/>
    <lineage>
        <taxon>Eukaryota</taxon>
        <taxon>Fungi</taxon>
        <taxon>Dikarya</taxon>
        <taxon>Ascomycota</taxon>
        <taxon>Pezizomycotina</taxon>
        <taxon>Eurotiomycetes</taxon>
        <taxon>Chaetothyriomycetidae</taxon>
        <taxon>Chaetothyriales</taxon>
        <taxon>Trichomeriaceae</taxon>
        <taxon>Knufia</taxon>
    </lineage>
</organism>
<evidence type="ECO:0000313" key="3">
    <source>
        <dbReference type="Proteomes" id="UP001172681"/>
    </source>
</evidence>
<evidence type="ECO:0000256" key="1">
    <source>
        <dbReference type="SAM" id="MobiDB-lite"/>
    </source>
</evidence>
<proteinExistence type="predicted"/>